<keyword evidence="4" id="KW-1185">Reference proteome</keyword>
<dbReference type="SUPFAM" id="SSF54236">
    <property type="entry name" value="Ubiquitin-like"/>
    <property type="match status" value="1"/>
</dbReference>
<proteinExistence type="predicted"/>
<sequence length="207" mass="23938">MKLVISYGGTTIPAEILNEEADTKILTLGELREFIADAHKFDKNTMKVLHRGKVLQGDDDLPLDKFGFKDGDKCIIMGGKKAQEDPGFSQLVQYEKHNLCHLQKNLDDIRRDLTEMEKNYLDEAKQRELIKKMDKRIKCFNEESERHLENLDGLKIIKDDTTPPQAQRNREKRKALIGGIQTLLNHNDAFSRRLEEYTKKLDGEIVE</sequence>
<dbReference type="AlphaFoldDB" id="A0A8S1F0U1"/>
<dbReference type="InterPro" id="IPR029071">
    <property type="entry name" value="Ubiquitin-like_domsf"/>
</dbReference>
<dbReference type="Gene3D" id="3.10.20.90">
    <property type="entry name" value="Phosphatidylinositol 3-kinase Catalytic Subunit, Chain A, domain 1"/>
    <property type="match status" value="1"/>
</dbReference>
<dbReference type="Gene3D" id="1.20.58.120">
    <property type="entry name" value="BAG domain"/>
    <property type="match status" value="1"/>
</dbReference>
<dbReference type="PROSITE" id="PS51035">
    <property type="entry name" value="BAG"/>
    <property type="match status" value="1"/>
</dbReference>
<dbReference type="Pfam" id="PF02179">
    <property type="entry name" value="BAG"/>
    <property type="match status" value="1"/>
</dbReference>
<dbReference type="SMART" id="SM00264">
    <property type="entry name" value="BAG"/>
    <property type="match status" value="1"/>
</dbReference>
<feature type="domain" description="BAG" evidence="2">
    <location>
        <begin position="105"/>
        <end position="191"/>
    </location>
</feature>
<dbReference type="GO" id="GO:0051087">
    <property type="term" value="F:protein-folding chaperone binding"/>
    <property type="evidence" value="ECO:0007669"/>
    <property type="project" value="InterPro"/>
</dbReference>
<evidence type="ECO:0000256" key="1">
    <source>
        <dbReference type="SAM" id="Coils"/>
    </source>
</evidence>
<protein>
    <recommendedName>
        <fullName evidence="2">BAG domain-containing protein</fullName>
    </recommendedName>
</protein>
<gene>
    <name evidence="3" type="ORF">CBOVIS_LOCUS9172</name>
</gene>
<evidence type="ECO:0000313" key="4">
    <source>
        <dbReference type="Proteomes" id="UP000494206"/>
    </source>
</evidence>
<evidence type="ECO:0000259" key="2">
    <source>
        <dbReference type="PROSITE" id="PS51035"/>
    </source>
</evidence>
<evidence type="ECO:0000313" key="3">
    <source>
        <dbReference type="EMBL" id="CAB3407211.1"/>
    </source>
</evidence>
<organism evidence="3 4">
    <name type="scientific">Caenorhabditis bovis</name>
    <dbReference type="NCBI Taxonomy" id="2654633"/>
    <lineage>
        <taxon>Eukaryota</taxon>
        <taxon>Metazoa</taxon>
        <taxon>Ecdysozoa</taxon>
        <taxon>Nematoda</taxon>
        <taxon>Chromadorea</taxon>
        <taxon>Rhabditida</taxon>
        <taxon>Rhabditina</taxon>
        <taxon>Rhabditomorpha</taxon>
        <taxon>Rhabditoidea</taxon>
        <taxon>Rhabditidae</taxon>
        <taxon>Peloderinae</taxon>
        <taxon>Caenorhabditis</taxon>
    </lineage>
</organism>
<name>A0A8S1F0U1_9PELO</name>
<dbReference type="InterPro" id="IPR036533">
    <property type="entry name" value="BAG_dom_sf"/>
</dbReference>
<feature type="coiled-coil region" evidence="1">
    <location>
        <begin position="106"/>
        <end position="150"/>
    </location>
</feature>
<dbReference type="InterPro" id="IPR003103">
    <property type="entry name" value="BAG_domain"/>
</dbReference>
<dbReference type="SUPFAM" id="SSF63491">
    <property type="entry name" value="BAG domain"/>
    <property type="match status" value="1"/>
</dbReference>
<accession>A0A8S1F0U1</accession>
<reference evidence="3 4" key="1">
    <citation type="submission" date="2020-04" db="EMBL/GenBank/DDBJ databases">
        <authorList>
            <person name="Laetsch R D."/>
            <person name="Stevens L."/>
            <person name="Kumar S."/>
            <person name="Blaxter L. M."/>
        </authorList>
    </citation>
    <scope>NUCLEOTIDE SEQUENCE [LARGE SCALE GENOMIC DNA]</scope>
</reference>
<dbReference type="EMBL" id="CADEPM010000006">
    <property type="protein sequence ID" value="CAB3407211.1"/>
    <property type="molecule type" value="Genomic_DNA"/>
</dbReference>
<keyword evidence="1" id="KW-0175">Coiled coil</keyword>
<dbReference type="Proteomes" id="UP000494206">
    <property type="component" value="Unassembled WGS sequence"/>
</dbReference>
<comment type="caution">
    <text evidence="3">The sequence shown here is derived from an EMBL/GenBank/DDBJ whole genome shotgun (WGS) entry which is preliminary data.</text>
</comment>
<dbReference type="OrthoDB" id="417450at2759"/>